<comment type="caution">
    <text evidence="2">The sequence shown here is derived from an EMBL/GenBank/DDBJ whole genome shotgun (WGS) entry which is preliminary data.</text>
</comment>
<proteinExistence type="predicted"/>
<dbReference type="InterPro" id="IPR012347">
    <property type="entry name" value="Ferritin-like"/>
</dbReference>
<reference evidence="2 3" key="1">
    <citation type="submission" date="2021-03" db="EMBL/GenBank/DDBJ databases">
        <title>Sequencing the genomes of 1000 actinobacteria strains.</title>
        <authorList>
            <person name="Klenk H.-P."/>
        </authorList>
    </citation>
    <scope>NUCLEOTIDE SEQUENCE [LARGE SCALE GENOMIC DNA]</scope>
    <source>
        <strain evidence="2 3">DSM 15797</strain>
    </source>
</reference>
<evidence type="ECO:0000259" key="1">
    <source>
        <dbReference type="Pfam" id="PF03713"/>
    </source>
</evidence>
<dbReference type="PANTHER" id="PTHR36933:SF1">
    <property type="entry name" value="SLL0788 PROTEIN"/>
    <property type="match status" value="1"/>
</dbReference>
<sequence>MSDSKTSRSLIIALAALVIAVGFGGWMLGTTNPHSTFPSDASPEAGFARDMQTHHQQAVQLSMIIRDNSTNAAVRSFAYDIALTQQQQSGQMYAWIELWGLPQTGESMTWMNDLLSEDPSHASHGTPTSDKAHTMASMGMATQEQIKALTDVRGAEADRQFLTLMIAHHMGGVEMAQAYLDRGHNAMVRTFAQKIVMTQEAEITALTQLLNQLD</sequence>
<gene>
    <name evidence="2" type="ORF">JOF47_000252</name>
</gene>
<dbReference type="EMBL" id="JAGIOF010000001">
    <property type="protein sequence ID" value="MBP2384741.1"/>
    <property type="molecule type" value="Genomic_DNA"/>
</dbReference>
<dbReference type="Proteomes" id="UP001296993">
    <property type="component" value="Unassembled WGS sequence"/>
</dbReference>
<evidence type="ECO:0000313" key="3">
    <source>
        <dbReference type="Proteomes" id="UP001296993"/>
    </source>
</evidence>
<dbReference type="InterPro" id="IPR005183">
    <property type="entry name" value="DUF305_CopM-like"/>
</dbReference>
<dbReference type="Pfam" id="PF03713">
    <property type="entry name" value="DUF305"/>
    <property type="match status" value="1"/>
</dbReference>
<accession>A0ABS4X8E9</accession>
<dbReference type="RefSeq" id="WP_209995444.1">
    <property type="nucleotide sequence ID" value="NZ_BAAAJY010000006.1"/>
</dbReference>
<organism evidence="2 3">
    <name type="scientific">Paeniglutamicibacter kerguelensis</name>
    <dbReference type="NCBI Taxonomy" id="254788"/>
    <lineage>
        <taxon>Bacteria</taxon>
        <taxon>Bacillati</taxon>
        <taxon>Actinomycetota</taxon>
        <taxon>Actinomycetes</taxon>
        <taxon>Micrococcales</taxon>
        <taxon>Micrococcaceae</taxon>
        <taxon>Paeniglutamicibacter</taxon>
    </lineage>
</organism>
<evidence type="ECO:0000313" key="2">
    <source>
        <dbReference type="EMBL" id="MBP2384741.1"/>
    </source>
</evidence>
<feature type="domain" description="DUF305" evidence="1">
    <location>
        <begin position="44"/>
        <end position="210"/>
    </location>
</feature>
<name>A0ABS4X8E9_9MICC</name>
<dbReference type="Gene3D" id="1.20.1260.10">
    <property type="match status" value="1"/>
</dbReference>
<protein>
    <submittedName>
        <fullName evidence="2">Uncharacterized protein (DUF305 family)</fullName>
    </submittedName>
</protein>
<keyword evidence="3" id="KW-1185">Reference proteome</keyword>
<dbReference type="PANTHER" id="PTHR36933">
    <property type="entry name" value="SLL0788 PROTEIN"/>
    <property type="match status" value="1"/>
</dbReference>